<evidence type="ECO:0000313" key="2">
    <source>
        <dbReference type="Proteomes" id="UP001596380"/>
    </source>
</evidence>
<dbReference type="EMBL" id="JBHSXS010000002">
    <property type="protein sequence ID" value="MFC6879290.1"/>
    <property type="molecule type" value="Genomic_DNA"/>
</dbReference>
<dbReference type="RefSeq" id="WP_160823940.1">
    <property type="nucleotide sequence ID" value="NZ_JBHSXS010000002.1"/>
</dbReference>
<dbReference type="InterPro" id="IPR029063">
    <property type="entry name" value="SAM-dependent_MTases_sf"/>
</dbReference>
<evidence type="ECO:0000313" key="1">
    <source>
        <dbReference type="EMBL" id="MFC6879290.1"/>
    </source>
</evidence>
<keyword evidence="2" id="KW-1185">Reference proteome</keyword>
<sequence>MAKGDEPSGGDGRWDDVLQAHIPHSARVWNYLLGGKDHFAADRAAADHAVALKPDMIEQARADRAFLGRAVRHLVGEEGVRQFLDIGTGLPTADNTHQVAQRVAPECRIVYVDHDPLVLVHARALLTSSPEGGCDYIDADVREPDEILAAARARLDFTKPIAVMLVGILHHVEDAEKPEVIVRRLMSAVPPGSWLVINHPTSVVHGERSVRSARQWNESGGRPTVTLRTPEQIGRYFDGLELLDPGVVSCSRWRPDPRSFEPAVDAYCGAGRKPMFTSE</sequence>
<dbReference type="Gene3D" id="3.40.50.150">
    <property type="entry name" value="Vaccinia Virus protein VP39"/>
    <property type="match status" value="1"/>
</dbReference>
<dbReference type="SUPFAM" id="SSF53335">
    <property type="entry name" value="S-adenosyl-L-methionine-dependent methyltransferases"/>
    <property type="match status" value="1"/>
</dbReference>
<organism evidence="1 2">
    <name type="scientific">Actinomadura yumaensis</name>
    <dbReference type="NCBI Taxonomy" id="111807"/>
    <lineage>
        <taxon>Bacteria</taxon>
        <taxon>Bacillati</taxon>
        <taxon>Actinomycetota</taxon>
        <taxon>Actinomycetes</taxon>
        <taxon>Streptosporangiales</taxon>
        <taxon>Thermomonosporaceae</taxon>
        <taxon>Actinomadura</taxon>
    </lineage>
</organism>
<comment type="caution">
    <text evidence="1">The sequence shown here is derived from an EMBL/GenBank/DDBJ whole genome shotgun (WGS) entry which is preliminary data.</text>
</comment>
<keyword evidence="1" id="KW-0808">Transferase</keyword>
<accession>A0ABW2CFM4</accession>
<dbReference type="InterPro" id="IPR006764">
    <property type="entry name" value="SAM_dep_MeTrfase_SAV2177_type"/>
</dbReference>
<proteinExistence type="predicted"/>
<reference evidence="2" key="1">
    <citation type="journal article" date="2019" name="Int. J. Syst. Evol. Microbiol.">
        <title>The Global Catalogue of Microorganisms (GCM) 10K type strain sequencing project: providing services to taxonomists for standard genome sequencing and annotation.</title>
        <authorList>
            <consortium name="The Broad Institute Genomics Platform"/>
            <consortium name="The Broad Institute Genome Sequencing Center for Infectious Disease"/>
            <person name="Wu L."/>
            <person name="Ma J."/>
        </authorList>
    </citation>
    <scope>NUCLEOTIDE SEQUENCE [LARGE SCALE GENOMIC DNA]</scope>
    <source>
        <strain evidence="2">JCM 3369</strain>
    </source>
</reference>
<gene>
    <name evidence="1" type="ORF">ACFQKB_05875</name>
</gene>
<dbReference type="Pfam" id="PF04672">
    <property type="entry name" value="Methyltransf_19"/>
    <property type="match status" value="1"/>
</dbReference>
<dbReference type="GO" id="GO:0008168">
    <property type="term" value="F:methyltransferase activity"/>
    <property type="evidence" value="ECO:0007669"/>
    <property type="project" value="UniProtKB-KW"/>
</dbReference>
<protein>
    <submittedName>
        <fullName evidence="1">SAM-dependent methyltransferase</fullName>
        <ecNumber evidence="1">2.1.1.-</ecNumber>
    </submittedName>
</protein>
<dbReference type="GO" id="GO:0032259">
    <property type="term" value="P:methylation"/>
    <property type="evidence" value="ECO:0007669"/>
    <property type="project" value="UniProtKB-KW"/>
</dbReference>
<dbReference type="Proteomes" id="UP001596380">
    <property type="component" value="Unassembled WGS sequence"/>
</dbReference>
<dbReference type="EC" id="2.1.1.-" evidence="1"/>
<keyword evidence="1" id="KW-0489">Methyltransferase</keyword>
<name>A0ABW2CFM4_9ACTN</name>
<dbReference type="PIRSF" id="PIRSF017393">
    <property type="entry name" value="MTase_SAV2177"/>
    <property type="match status" value="1"/>
</dbReference>